<sequence length="790" mass="86406">MAVEDEASPASTPSSGGPEQQEADAGAPARPPPRKRRRLIISCTECHRRKQKCDRGLPCANCVSRNKQDSCRYESGGPTAKSQNAQEDERLASGGNDLDPRFKGDGGTGTGISAKLTNFGYSSTGGSSTLGFLSKIDGTNADGASLSSMAMGRENSGEHFGTRERYKSLIRQLPARSYTEKLVDIYFKDFNWQYNGVDPWVFDKQMAEWYSLPFSVLNTEGPQALPPDLRAFPALVFHMIATALLNLPPGPDPTFDSLKYAGSNMTFEDLALDYSESGVALISVLGKRQVSHTAVIAGFVRAAFLKYSGLVTEAWHAIGSAIRDGQECGLHRTSLDPKPKSDKLEDILENQWEIQRRRKTWIILMSWDVHTAIVLGRPTSIDTSFTYTLPLDAPTPDDPTKVPVTLRSENDPPSPLTRTLWVYRTTMALRDIIELERDGPCPKDFSKVDEVHRSLEELEVQTPAFFRTENPDTRYDDLPNCFWVPLVRGTVPLLLSFNKMALHRPYVFTRPYSRKEALKASLRMLEAQRDHFASIGPKQYKTFTLFFGTFDAIVLMASIFILFPKENTEYVSSALQHFQWAMERFETMSERNKLAAAARNVLRAVYMRLKSALKGTQKSDGESSEQHIQESAPSALNGEAPAPFSTMAGGGNNNTNNKTSLLTPAGSTTSTSPSDPFGSVSGPSGAAPIDPGLSGMAASDWTLPEGFHWSSIQPVYAMADVAYNDLMGISSSNNAGATTSSLPNWAGGTPLLNDVPGGGAGGGESQPWLFGGDFGNDSVWSLLNQYPSPY</sequence>
<proteinExistence type="predicted"/>
<dbReference type="PROSITE" id="PS00463">
    <property type="entry name" value="ZN2_CY6_FUNGAL_1"/>
    <property type="match status" value="1"/>
</dbReference>
<dbReference type="Pfam" id="PF04082">
    <property type="entry name" value="Fungal_trans"/>
    <property type="match status" value="1"/>
</dbReference>
<evidence type="ECO:0000256" key="4">
    <source>
        <dbReference type="SAM" id="MobiDB-lite"/>
    </source>
</evidence>
<comment type="caution">
    <text evidence="6">The sequence shown here is derived from an EMBL/GenBank/DDBJ whole genome shotgun (WGS) entry which is preliminary data.</text>
</comment>
<dbReference type="InterPro" id="IPR050613">
    <property type="entry name" value="Sec_Metabolite_Reg"/>
</dbReference>
<evidence type="ECO:0000313" key="7">
    <source>
        <dbReference type="Proteomes" id="UP001583177"/>
    </source>
</evidence>
<evidence type="ECO:0000256" key="3">
    <source>
        <dbReference type="ARBA" id="ARBA00023242"/>
    </source>
</evidence>
<dbReference type="EMBL" id="JAWRVE010000090">
    <property type="protein sequence ID" value="KAL1860594.1"/>
    <property type="molecule type" value="Genomic_DNA"/>
</dbReference>
<dbReference type="SUPFAM" id="SSF57701">
    <property type="entry name" value="Zn2/Cys6 DNA-binding domain"/>
    <property type="match status" value="1"/>
</dbReference>
<evidence type="ECO:0000313" key="6">
    <source>
        <dbReference type="EMBL" id="KAL1860594.1"/>
    </source>
</evidence>
<feature type="region of interest" description="Disordered" evidence="4">
    <location>
        <begin position="1"/>
        <end position="36"/>
    </location>
</feature>
<keyword evidence="3" id="KW-0539">Nucleus</keyword>
<dbReference type="CDD" id="cd12148">
    <property type="entry name" value="fungal_TF_MHR"/>
    <property type="match status" value="1"/>
</dbReference>
<dbReference type="InterPro" id="IPR007219">
    <property type="entry name" value="XnlR_reg_dom"/>
</dbReference>
<evidence type="ECO:0000259" key="5">
    <source>
        <dbReference type="PROSITE" id="PS50048"/>
    </source>
</evidence>
<feature type="compositionally biased region" description="Low complexity" evidence="4">
    <location>
        <begin position="653"/>
        <end position="674"/>
    </location>
</feature>
<feature type="region of interest" description="Disordered" evidence="4">
    <location>
        <begin position="68"/>
        <end position="109"/>
    </location>
</feature>
<dbReference type="Pfam" id="PF00172">
    <property type="entry name" value="Zn_clus"/>
    <property type="match status" value="1"/>
</dbReference>
<keyword evidence="2" id="KW-0479">Metal-binding</keyword>
<feature type="domain" description="Zn(2)-C6 fungal-type" evidence="5">
    <location>
        <begin position="42"/>
        <end position="73"/>
    </location>
</feature>
<dbReference type="Gene3D" id="4.10.240.10">
    <property type="entry name" value="Zn(2)-C6 fungal-type DNA-binding domain"/>
    <property type="match status" value="1"/>
</dbReference>
<organism evidence="6 7">
    <name type="scientific">Diaporthe australafricana</name>
    <dbReference type="NCBI Taxonomy" id="127596"/>
    <lineage>
        <taxon>Eukaryota</taxon>
        <taxon>Fungi</taxon>
        <taxon>Dikarya</taxon>
        <taxon>Ascomycota</taxon>
        <taxon>Pezizomycotina</taxon>
        <taxon>Sordariomycetes</taxon>
        <taxon>Sordariomycetidae</taxon>
        <taxon>Diaporthales</taxon>
        <taxon>Diaporthaceae</taxon>
        <taxon>Diaporthe</taxon>
    </lineage>
</organism>
<dbReference type="SMART" id="SM00906">
    <property type="entry name" value="Fungal_trans"/>
    <property type="match status" value="1"/>
</dbReference>
<dbReference type="InterPro" id="IPR036864">
    <property type="entry name" value="Zn2-C6_fun-type_DNA-bd_sf"/>
</dbReference>
<evidence type="ECO:0000256" key="1">
    <source>
        <dbReference type="ARBA" id="ARBA00004123"/>
    </source>
</evidence>
<feature type="region of interest" description="Disordered" evidence="4">
    <location>
        <begin position="615"/>
        <end position="693"/>
    </location>
</feature>
<dbReference type="PANTHER" id="PTHR31001:SF87">
    <property type="entry name" value="COL-21"/>
    <property type="match status" value="1"/>
</dbReference>
<dbReference type="CDD" id="cd00067">
    <property type="entry name" value="GAL4"/>
    <property type="match status" value="1"/>
</dbReference>
<dbReference type="PROSITE" id="PS50048">
    <property type="entry name" value="ZN2_CY6_FUNGAL_2"/>
    <property type="match status" value="1"/>
</dbReference>
<protein>
    <recommendedName>
        <fullName evidence="5">Zn(2)-C6 fungal-type domain-containing protein</fullName>
    </recommendedName>
</protein>
<feature type="compositionally biased region" description="Low complexity" evidence="4">
    <location>
        <begin position="8"/>
        <end position="28"/>
    </location>
</feature>
<comment type="subcellular location">
    <subcellularLocation>
        <location evidence="1">Nucleus</location>
    </subcellularLocation>
</comment>
<gene>
    <name evidence="6" type="ORF">Daus18300_009084</name>
</gene>
<feature type="compositionally biased region" description="Basic and acidic residues" evidence="4">
    <location>
        <begin position="617"/>
        <end position="628"/>
    </location>
</feature>
<dbReference type="Proteomes" id="UP001583177">
    <property type="component" value="Unassembled WGS sequence"/>
</dbReference>
<accession>A0ABR3WG73</accession>
<dbReference type="SMART" id="SM00066">
    <property type="entry name" value="GAL4"/>
    <property type="match status" value="1"/>
</dbReference>
<evidence type="ECO:0000256" key="2">
    <source>
        <dbReference type="ARBA" id="ARBA00022723"/>
    </source>
</evidence>
<dbReference type="InterPro" id="IPR001138">
    <property type="entry name" value="Zn2Cys6_DnaBD"/>
</dbReference>
<reference evidence="6 7" key="1">
    <citation type="journal article" date="2024" name="IMA Fungus">
        <title>IMA Genome - F19 : A genome assembly and annotation guide to empower mycologists, including annotated draft genome sequences of Ceratocystis pirilliformis, Diaporthe australafricana, Fusarium ophioides, Paecilomyces lecythidis, and Sporothrix stenoceras.</title>
        <authorList>
            <person name="Aylward J."/>
            <person name="Wilson A.M."/>
            <person name="Visagie C.M."/>
            <person name="Spraker J."/>
            <person name="Barnes I."/>
            <person name="Buitendag C."/>
            <person name="Ceriani C."/>
            <person name="Del Mar Angel L."/>
            <person name="du Plessis D."/>
            <person name="Fuchs T."/>
            <person name="Gasser K."/>
            <person name="Kramer D."/>
            <person name="Li W."/>
            <person name="Munsamy K."/>
            <person name="Piso A."/>
            <person name="Price J.L."/>
            <person name="Sonnekus B."/>
            <person name="Thomas C."/>
            <person name="van der Nest A."/>
            <person name="van Dijk A."/>
            <person name="van Heerden A."/>
            <person name="van Vuuren N."/>
            <person name="Yilmaz N."/>
            <person name="Duong T.A."/>
            <person name="van der Merwe N.A."/>
            <person name="Wingfield M.J."/>
            <person name="Wingfield B.D."/>
        </authorList>
    </citation>
    <scope>NUCLEOTIDE SEQUENCE [LARGE SCALE GENOMIC DNA]</scope>
    <source>
        <strain evidence="6 7">CMW 18300</strain>
    </source>
</reference>
<name>A0ABR3WG73_9PEZI</name>
<keyword evidence="7" id="KW-1185">Reference proteome</keyword>
<dbReference type="PANTHER" id="PTHR31001">
    <property type="entry name" value="UNCHARACTERIZED TRANSCRIPTIONAL REGULATORY PROTEIN"/>
    <property type="match status" value="1"/>
</dbReference>